<name>A0A1Q9BYA1_SYMMI</name>
<gene>
    <name evidence="1" type="ORF">AK812_SmicGene44538</name>
</gene>
<reference evidence="1 2" key="1">
    <citation type="submission" date="2016-02" db="EMBL/GenBank/DDBJ databases">
        <title>Genome analysis of coral dinoflagellate symbionts highlights evolutionary adaptations to a symbiotic lifestyle.</title>
        <authorList>
            <person name="Aranda M."/>
            <person name="Li Y."/>
            <person name="Liew Y.J."/>
            <person name="Baumgarten S."/>
            <person name="Simakov O."/>
            <person name="Wilson M."/>
            <person name="Piel J."/>
            <person name="Ashoor H."/>
            <person name="Bougouffa S."/>
            <person name="Bajic V.B."/>
            <person name="Ryu T."/>
            <person name="Ravasi T."/>
            <person name="Bayer T."/>
            <person name="Micklem G."/>
            <person name="Kim H."/>
            <person name="Bhak J."/>
            <person name="Lajeunesse T.C."/>
            <person name="Voolstra C.R."/>
        </authorList>
    </citation>
    <scope>NUCLEOTIDE SEQUENCE [LARGE SCALE GENOMIC DNA]</scope>
    <source>
        <strain evidence="1 2">CCMP2467</strain>
    </source>
</reference>
<keyword evidence="2" id="KW-1185">Reference proteome</keyword>
<dbReference type="Proteomes" id="UP000186817">
    <property type="component" value="Unassembled WGS sequence"/>
</dbReference>
<accession>A0A1Q9BYA1</accession>
<dbReference type="AlphaFoldDB" id="A0A1Q9BYA1"/>
<sequence length="179" mass="19520">MVLFLAAVTVELSFSHFVVLGQVVALQHLLIGALIMPTESPCSESSPSFGGVSLALPPWLVPALQLHVLALGLSLVRLWQEKGKEVPDVLAPGAAGAIKTRIEMITELLDSEIDFLRELMQKVNCLVLSQQAHVDWLRASDFLLDLLQSCADVLKQTNSTDEYAAPFQEQLTELGVTGW</sequence>
<evidence type="ECO:0000313" key="2">
    <source>
        <dbReference type="Proteomes" id="UP000186817"/>
    </source>
</evidence>
<evidence type="ECO:0000313" key="1">
    <source>
        <dbReference type="EMBL" id="OLP75635.1"/>
    </source>
</evidence>
<dbReference type="EMBL" id="LSRX01002359">
    <property type="protein sequence ID" value="OLP75635.1"/>
    <property type="molecule type" value="Genomic_DNA"/>
</dbReference>
<organism evidence="1 2">
    <name type="scientific">Symbiodinium microadriaticum</name>
    <name type="common">Dinoflagellate</name>
    <name type="synonym">Zooxanthella microadriatica</name>
    <dbReference type="NCBI Taxonomy" id="2951"/>
    <lineage>
        <taxon>Eukaryota</taxon>
        <taxon>Sar</taxon>
        <taxon>Alveolata</taxon>
        <taxon>Dinophyceae</taxon>
        <taxon>Suessiales</taxon>
        <taxon>Symbiodiniaceae</taxon>
        <taxon>Symbiodinium</taxon>
    </lineage>
</organism>
<protein>
    <submittedName>
        <fullName evidence="1">Uncharacterized protein</fullName>
    </submittedName>
</protein>
<comment type="caution">
    <text evidence="1">The sequence shown here is derived from an EMBL/GenBank/DDBJ whole genome shotgun (WGS) entry which is preliminary data.</text>
</comment>
<feature type="non-terminal residue" evidence="1">
    <location>
        <position position="179"/>
    </location>
</feature>
<proteinExistence type="predicted"/>